<dbReference type="AlphaFoldDB" id="A0A158G8Z7"/>
<sequence length="62" mass="6533">MVGQTGGPHPINPAIGWDSDSSAETARGCFAKLLDGTVNGLEPYCLWTCRCLKVIQAGIKPS</sequence>
<reference evidence="2 3" key="1">
    <citation type="submission" date="2016-01" db="EMBL/GenBank/DDBJ databases">
        <authorList>
            <person name="Oliw E.H."/>
        </authorList>
    </citation>
    <scope>NUCLEOTIDE SEQUENCE [LARGE SCALE GENOMIC DNA]</scope>
    <source>
        <strain evidence="2">LMG 22029</strain>
    </source>
</reference>
<feature type="region of interest" description="Disordered" evidence="1">
    <location>
        <begin position="1"/>
        <end position="21"/>
    </location>
</feature>
<dbReference type="EMBL" id="FCOC02000005">
    <property type="protein sequence ID" value="SAL28331.1"/>
    <property type="molecule type" value="Genomic_DNA"/>
</dbReference>
<protein>
    <submittedName>
        <fullName evidence="2">Uncharacterized protein</fullName>
    </submittedName>
</protein>
<evidence type="ECO:0000256" key="1">
    <source>
        <dbReference type="SAM" id="MobiDB-lite"/>
    </source>
</evidence>
<proteinExistence type="predicted"/>
<dbReference type="Proteomes" id="UP000054893">
    <property type="component" value="Unassembled WGS sequence"/>
</dbReference>
<organism evidence="2 3">
    <name type="scientific">Caballeronia sordidicola</name>
    <name type="common">Burkholderia sordidicola</name>
    <dbReference type="NCBI Taxonomy" id="196367"/>
    <lineage>
        <taxon>Bacteria</taxon>
        <taxon>Pseudomonadati</taxon>
        <taxon>Pseudomonadota</taxon>
        <taxon>Betaproteobacteria</taxon>
        <taxon>Burkholderiales</taxon>
        <taxon>Burkholderiaceae</taxon>
        <taxon>Caballeronia</taxon>
    </lineage>
</organism>
<accession>A0A158G8Z7</accession>
<evidence type="ECO:0000313" key="2">
    <source>
        <dbReference type="EMBL" id="SAL28331.1"/>
    </source>
</evidence>
<evidence type="ECO:0000313" key="3">
    <source>
        <dbReference type="Proteomes" id="UP000054893"/>
    </source>
</evidence>
<name>A0A158G8Z7_CABSO</name>
<gene>
    <name evidence="2" type="ORF">AWB64_02379</name>
</gene>